<organism evidence="2 3">
    <name type="scientific">Escherichia coli</name>
    <dbReference type="NCBI Taxonomy" id="562"/>
    <lineage>
        <taxon>Bacteria</taxon>
        <taxon>Pseudomonadati</taxon>
        <taxon>Pseudomonadota</taxon>
        <taxon>Gammaproteobacteria</taxon>
        <taxon>Enterobacterales</taxon>
        <taxon>Enterobacteriaceae</taxon>
        <taxon>Escherichia</taxon>
    </lineage>
</organism>
<dbReference type="Gene3D" id="2.60.40.3940">
    <property type="match status" value="1"/>
</dbReference>
<dbReference type="Proteomes" id="UP000629265">
    <property type="component" value="Unassembled WGS sequence"/>
</dbReference>
<dbReference type="AlphaFoldDB" id="A0ABD7W236"/>
<sequence length="128" mass="13609">MIIIKNVGLGELVLAGVMTGVFDTNGYMKIPAIIGGVKKTLIIQWGQGNNTPSATSQTSYPIPFPEKVFQVIPIGFQVAGNQQSNVTLNSTTPLDRFTWNGFFASGGTAPALSSQAGQVSCRYIVIGW</sequence>
<name>A0ABD7W236_ECOLX</name>
<evidence type="ECO:0000259" key="1">
    <source>
        <dbReference type="Pfam" id="PF21882"/>
    </source>
</evidence>
<protein>
    <recommendedName>
        <fullName evidence="1">Putative tail fiber protein gp53-like C-terminal domain-containing protein</fullName>
    </recommendedName>
</protein>
<gene>
    <name evidence="2" type="ORF">IDONEFKE_02542</name>
</gene>
<feature type="domain" description="Putative tail fiber protein gp53-like C-terminal" evidence="1">
    <location>
        <begin position="41"/>
        <end position="128"/>
    </location>
</feature>
<dbReference type="EMBL" id="CACRYR010000033">
    <property type="protein sequence ID" value="VZR10134.1"/>
    <property type="molecule type" value="Genomic_DNA"/>
</dbReference>
<dbReference type="InterPro" id="IPR054075">
    <property type="entry name" value="Gp53-like_C"/>
</dbReference>
<dbReference type="RefSeq" id="WP_202197017.1">
    <property type="nucleotide sequence ID" value="NZ_CACRYR010000033.1"/>
</dbReference>
<evidence type="ECO:0000313" key="2">
    <source>
        <dbReference type="EMBL" id="VZR10134.1"/>
    </source>
</evidence>
<proteinExistence type="predicted"/>
<evidence type="ECO:0000313" key="3">
    <source>
        <dbReference type="Proteomes" id="UP000629265"/>
    </source>
</evidence>
<dbReference type="Pfam" id="PF21882">
    <property type="entry name" value="Gp53-like_C"/>
    <property type="match status" value="1"/>
</dbReference>
<accession>A0ABD7W236</accession>
<comment type="caution">
    <text evidence="2">The sequence shown here is derived from an EMBL/GenBank/DDBJ whole genome shotgun (WGS) entry which is preliminary data.</text>
</comment>
<reference evidence="2 3" key="1">
    <citation type="submission" date="2019-11" db="EMBL/GenBank/DDBJ databases">
        <authorList>
            <person name="Haines EK M."/>
        </authorList>
    </citation>
    <scope>NUCLEOTIDE SEQUENCE [LARGE SCALE GENOMIC DNA]</scope>
    <source>
        <strain evidence="2">KR2729</strain>
    </source>
</reference>